<accession>A0A2D6YFE2</accession>
<name>A0A2D6YFE2_9DELT</name>
<feature type="signal peptide" evidence="1">
    <location>
        <begin position="1"/>
        <end position="20"/>
    </location>
</feature>
<evidence type="ECO:0000256" key="1">
    <source>
        <dbReference type="SAM" id="SignalP"/>
    </source>
</evidence>
<comment type="caution">
    <text evidence="2">The sequence shown here is derived from an EMBL/GenBank/DDBJ whole genome shotgun (WGS) entry which is preliminary data.</text>
</comment>
<gene>
    <name evidence="2" type="ORF">CMN54_00275</name>
</gene>
<evidence type="ECO:0000313" key="2">
    <source>
        <dbReference type="EMBL" id="MAH61891.1"/>
    </source>
</evidence>
<protein>
    <submittedName>
        <fullName evidence="2">Uncharacterized protein</fullName>
    </submittedName>
</protein>
<dbReference type="Proteomes" id="UP000226525">
    <property type="component" value="Unassembled WGS sequence"/>
</dbReference>
<dbReference type="AlphaFoldDB" id="A0A2D6YFE2"/>
<proteinExistence type="predicted"/>
<organism evidence="2 3">
    <name type="scientific">SAR324 cluster bacterium</name>
    <dbReference type="NCBI Taxonomy" id="2024889"/>
    <lineage>
        <taxon>Bacteria</taxon>
        <taxon>Deltaproteobacteria</taxon>
        <taxon>SAR324 cluster</taxon>
    </lineage>
</organism>
<dbReference type="EMBL" id="NZEX01000003">
    <property type="protein sequence ID" value="MAH61891.1"/>
    <property type="molecule type" value="Genomic_DNA"/>
</dbReference>
<keyword evidence="1" id="KW-0732">Signal</keyword>
<sequence length="149" mass="17199">MKQWLGSLLLSLLCVDTACAEYRAYELEIFDRINDRSRVIITSFSPSDFIQVNGGPQRIGVIIRASWICYGDTSNGEPVCPMPKPINPRFQEEERVQINLPKHLTHDWVGIVENSFFRPELRSNVYGIRFPEKAGLYTRYYESNLQKAP</sequence>
<feature type="chain" id="PRO_5014602435" evidence="1">
    <location>
        <begin position="21"/>
        <end position="149"/>
    </location>
</feature>
<reference evidence="3" key="1">
    <citation type="submission" date="2017-09" db="EMBL/GenBank/DDBJ databases">
        <title>The Reconstruction of 2,631 Draft Metagenome-Assembled Genomes from the Global Oceans.</title>
        <authorList>
            <person name="Tully B.J."/>
            <person name="Graham E.D."/>
            <person name="Heidelberg J.F."/>
        </authorList>
    </citation>
    <scope>NUCLEOTIDE SEQUENCE [LARGE SCALE GENOMIC DNA]</scope>
</reference>
<evidence type="ECO:0000313" key="3">
    <source>
        <dbReference type="Proteomes" id="UP000226525"/>
    </source>
</evidence>